<gene>
    <name evidence="3" type="ORF">V6N12_025075</name>
</gene>
<keyword evidence="2" id="KW-0812">Transmembrane</keyword>
<keyword evidence="2" id="KW-0472">Membrane</keyword>
<keyword evidence="2" id="KW-1133">Transmembrane helix</keyword>
<protein>
    <recommendedName>
        <fullName evidence="5">Secreted protein</fullName>
    </recommendedName>
</protein>
<keyword evidence="4" id="KW-1185">Reference proteome</keyword>
<feature type="compositionally biased region" description="Polar residues" evidence="1">
    <location>
        <begin position="50"/>
        <end position="68"/>
    </location>
</feature>
<comment type="caution">
    <text evidence="3">The sequence shown here is derived from an EMBL/GenBank/DDBJ whole genome shotgun (WGS) entry which is preliminary data.</text>
</comment>
<feature type="region of interest" description="Disordered" evidence="1">
    <location>
        <begin position="38"/>
        <end position="72"/>
    </location>
</feature>
<evidence type="ECO:0008006" key="5">
    <source>
        <dbReference type="Google" id="ProtNLM"/>
    </source>
</evidence>
<evidence type="ECO:0000256" key="1">
    <source>
        <dbReference type="SAM" id="MobiDB-lite"/>
    </source>
</evidence>
<organism evidence="3 4">
    <name type="scientific">Hibiscus sabdariffa</name>
    <name type="common">roselle</name>
    <dbReference type="NCBI Taxonomy" id="183260"/>
    <lineage>
        <taxon>Eukaryota</taxon>
        <taxon>Viridiplantae</taxon>
        <taxon>Streptophyta</taxon>
        <taxon>Embryophyta</taxon>
        <taxon>Tracheophyta</taxon>
        <taxon>Spermatophyta</taxon>
        <taxon>Magnoliopsida</taxon>
        <taxon>eudicotyledons</taxon>
        <taxon>Gunneridae</taxon>
        <taxon>Pentapetalae</taxon>
        <taxon>rosids</taxon>
        <taxon>malvids</taxon>
        <taxon>Malvales</taxon>
        <taxon>Malvaceae</taxon>
        <taxon>Malvoideae</taxon>
        <taxon>Hibiscus</taxon>
    </lineage>
</organism>
<reference evidence="3 4" key="1">
    <citation type="journal article" date="2024" name="G3 (Bethesda)">
        <title>Genome assembly of Hibiscus sabdariffa L. provides insights into metabolisms of medicinal natural products.</title>
        <authorList>
            <person name="Kim T."/>
        </authorList>
    </citation>
    <scope>NUCLEOTIDE SEQUENCE [LARGE SCALE GENOMIC DNA]</scope>
    <source>
        <strain evidence="3">TK-2024</strain>
        <tissue evidence="3">Old leaves</tissue>
    </source>
</reference>
<dbReference type="Proteomes" id="UP001472677">
    <property type="component" value="Unassembled WGS sequence"/>
</dbReference>
<evidence type="ECO:0000256" key="2">
    <source>
        <dbReference type="SAM" id="Phobius"/>
    </source>
</evidence>
<feature type="transmembrane region" description="Helical" evidence="2">
    <location>
        <begin position="6"/>
        <end position="27"/>
    </location>
</feature>
<proteinExistence type="predicted"/>
<name>A0ABR2BLE2_9ROSI</name>
<sequence>MEIKPSFSTILCCYLLAWFIFFPHGIISRKLLEIQEGNGQSKAPVKRSHSSTAPSWAGQNSPPVSHTQKVPGRQQMCKGVYCRAEVLHK</sequence>
<evidence type="ECO:0000313" key="3">
    <source>
        <dbReference type="EMBL" id="KAK8507962.1"/>
    </source>
</evidence>
<dbReference type="EMBL" id="JBBPBM010000104">
    <property type="protein sequence ID" value="KAK8507962.1"/>
    <property type="molecule type" value="Genomic_DNA"/>
</dbReference>
<evidence type="ECO:0000313" key="4">
    <source>
        <dbReference type="Proteomes" id="UP001472677"/>
    </source>
</evidence>
<accession>A0ABR2BLE2</accession>